<evidence type="ECO:0000313" key="1">
    <source>
        <dbReference type="EMBL" id="RKF57209.1"/>
    </source>
</evidence>
<name>A0A420HIK0_9PEZI</name>
<dbReference type="AlphaFoldDB" id="A0A420HIK0"/>
<keyword evidence="2" id="KW-1185">Reference proteome</keyword>
<reference evidence="1 2" key="1">
    <citation type="journal article" date="2018" name="BMC Genomics">
        <title>Comparative genome analyses reveal sequence features reflecting distinct modes of host-adaptation between dicot and monocot powdery mildew.</title>
        <authorList>
            <person name="Wu Y."/>
            <person name="Ma X."/>
            <person name="Pan Z."/>
            <person name="Kale S.D."/>
            <person name="Song Y."/>
            <person name="King H."/>
            <person name="Zhang Q."/>
            <person name="Presley C."/>
            <person name="Deng X."/>
            <person name="Wei C.I."/>
            <person name="Xiao S."/>
        </authorList>
    </citation>
    <scope>NUCLEOTIDE SEQUENCE [LARGE SCALE GENOMIC DNA]</scope>
    <source>
        <strain evidence="1">UMSG3</strain>
    </source>
</reference>
<gene>
    <name evidence="1" type="ORF">GcM3_190064</name>
</gene>
<organism evidence="1 2">
    <name type="scientific">Golovinomyces cichoracearum</name>
    <dbReference type="NCBI Taxonomy" id="62708"/>
    <lineage>
        <taxon>Eukaryota</taxon>
        <taxon>Fungi</taxon>
        <taxon>Dikarya</taxon>
        <taxon>Ascomycota</taxon>
        <taxon>Pezizomycotina</taxon>
        <taxon>Leotiomycetes</taxon>
        <taxon>Erysiphales</taxon>
        <taxon>Erysiphaceae</taxon>
        <taxon>Golovinomyces</taxon>
    </lineage>
</organism>
<dbReference type="EMBL" id="MCBQ01019018">
    <property type="protein sequence ID" value="RKF57209.1"/>
    <property type="molecule type" value="Genomic_DNA"/>
</dbReference>
<dbReference type="Proteomes" id="UP000283383">
    <property type="component" value="Unassembled WGS sequence"/>
</dbReference>
<evidence type="ECO:0000313" key="2">
    <source>
        <dbReference type="Proteomes" id="UP000283383"/>
    </source>
</evidence>
<sequence>MRVGGDALEVLEQNRRMVALIDDSSCATDDDVVSCKDSLMTQFAPVEIEQENDWMAELGSFKQEKTETLNSYYNQAVVLMNILKLVDKNKDGLTGLTDRVENTPAENYLLKTLCIAYYLRLNDIVLKRRVFQVKRCSKCSSLLQLHTLVTEKNNCWKTWALAYPLVLFRNRTSRSPVT</sequence>
<protein>
    <submittedName>
        <fullName evidence="1">Uncharacterized protein</fullName>
    </submittedName>
</protein>
<accession>A0A420HIK0</accession>
<comment type="caution">
    <text evidence="1">The sequence shown here is derived from an EMBL/GenBank/DDBJ whole genome shotgun (WGS) entry which is preliminary data.</text>
</comment>
<proteinExistence type="predicted"/>